<keyword evidence="7" id="KW-0812">Transmembrane</keyword>
<reference evidence="19 20" key="1">
    <citation type="submission" date="2018-11" db="EMBL/GenBank/DDBJ databases">
        <authorList>
            <consortium name="Pathogen Informatics"/>
        </authorList>
    </citation>
    <scope>NUCLEOTIDE SEQUENCE [LARGE SCALE GENOMIC DNA]</scope>
    <source>
        <strain>Denwood</strain>
        <strain evidence="20">Zambia</strain>
    </source>
</reference>
<dbReference type="EC" id="2.3.1.n6" evidence="17"/>
<dbReference type="GO" id="GO:0006656">
    <property type="term" value="P:phosphatidylcholine biosynthetic process"/>
    <property type="evidence" value="ECO:0007669"/>
    <property type="project" value="TreeGrafter"/>
</dbReference>
<evidence type="ECO:0000313" key="19">
    <source>
        <dbReference type="EMBL" id="VDP33108.1"/>
    </source>
</evidence>
<evidence type="ECO:0000256" key="3">
    <source>
        <dbReference type="ARBA" id="ARBA00005074"/>
    </source>
</evidence>
<dbReference type="GO" id="GO:0047184">
    <property type="term" value="F:1-acylglycerophosphocholine O-acyltransferase activity"/>
    <property type="evidence" value="ECO:0007669"/>
    <property type="project" value="UniProtKB-EC"/>
</dbReference>
<keyword evidence="6" id="KW-0808">Transferase</keyword>
<evidence type="ECO:0000256" key="4">
    <source>
        <dbReference type="ARBA" id="ARBA00010323"/>
    </source>
</evidence>
<keyword evidence="13" id="KW-1208">Phospholipid metabolism</keyword>
<evidence type="ECO:0000256" key="5">
    <source>
        <dbReference type="ARBA" id="ARBA00022516"/>
    </source>
</evidence>
<comment type="pathway">
    <text evidence="15">Phospholipid metabolism.</text>
</comment>
<evidence type="ECO:0000256" key="1">
    <source>
        <dbReference type="ARBA" id="ARBA00004141"/>
    </source>
</evidence>
<dbReference type="PANTHER" id="PTHR13906">
    <property type="entry name" value="PORCUPINE"/>
    <property type="match status" value="1"/>
</dbReference>
<dbReference type="Proteomes" id="UP000269396">
    <property type="component" value="Unassembled WGS sequence"/>
</dbReference>
<keyword evidence="5" id="KW-0444">Lipid biosynthesis</keyword>
<evidence type="ECO:0000256" key="17">
    <source>
        <dbReference type="ARBA" id="ARBA00038923"/>
    </source>
</evidence>
<keyword evidence="8" id="KW-0256">Endoplasmic reticulum</keyword>
<evidence type="ECO:0000256" key="14">
    <source>
        <dbReference type="ARBA" id="ARBA00023315"/>
    </source>
</evidence>
<keyword evidence="9" id="KW-1133">Transmembrane helix</keyword>
<organism evidence="19 20">
    <name type="scientific">Schistosoma mattheei</name>
    <dbReference type="NCBI Taxonomy" id="31246"/>
    <lineage>
        <taxon>Eukaryota</taxon>
        <taxon>Metazoa</taxon>
        <taxon>Spiralia</taxon>
        <taxon>Lophotrochozoa</taxon>
        <taxon>Platyhelminthes</taxon>
        <taxon>Trematoda</taxon>
        <taxon>Digenea</taxon>
        <taxon>Strigeidida</taxon>
        <taxon>Schistosomatoidea</taxon>
        <taxon>Schistosomatidae</taxon>
        <taxon>Schistosoma</taxon>
    </lineage>
</organism>
<dbReference type="EMBL" id="UZAL01027504">
    <property type="protein sequence ID" value="VDP33108.1"/>
    <property type="molecule type" value="Genomic_DNA"/>
</dbReference>
<keyword evidence="20" id="KW-1185">Reference proteome</keyword>
<evidence type="ECO:0000256" key="2">
    <source>
        <dbReference type="ARBA" id="ARBA00004240"/>
    </source>
</evidence>
<dbReference type="PANTHER" id="PTHR13906:SF14">
    <property type="entry name" value="LYSOPHOSPHOLIPID ACYLTRANSFERASE 5"/>
    <property type="match status" value="1"/>
</dbReference>
<proteinExistence type="inferred from homology"/>
<evidence type="ECO:0000256" key="6">
    <source>
        <dbReference type="ARBA" id="ARBA00022679"/>
    </source>
</evidence>
<dbReference type="GO" id="GO:0030258">
    <property type="term" value="P:lipid modification"/>
    <property type="evidence" value="ECO:0007669"/>
    <property type="project" value="TreeGrafter"/>
</dbReference>
<evidence type="ECO:0000256" key="9">
    <source>
        <dbReference type="ARBA" id="ARBA00022989"/>
    </source>
</evidence>
<dbReference type="GO" id="GO:0005783">
    <property type="term" value="C:endoplasmic reticulum"/>
    <property type="evidence" value="ECO:0007669"/>
    <property type="project" value="UniProtKB-SubCell"/>
</dbReference>
<dbReference type="GO" id="GO:0071617">
    <property type="term" value="F:lysophospholipid acyltransferase activity"/>
    <property type="evidence" value="ECO:0007669"/>
    <property type="project" value="TreeGrafter"/>
</dbReference>
<dbReference type="Pfam" id="PF03062">
    <property type="entry name" value="MBOAT"/>
    <property type="match status" value="1"/>
</dbReference>
<protein>
    <recommendedName>
        <fullName evidence="18">Lysophospholipid acyltransferase 5</fullName>
        <ecNumber evidence="16">2.3.1.23</ecNumber>
        <ecNumber evidence="17">2.3.1.n6</ecNumber>
    </recommendedName>
</protein>
<evidence type="ECO:0000256" key="11">
    <source>
        <dbReference type="ARBA" id="ARBA00023136"/>
    </source>
</evidence>
<keyword evidence="14" id="KW-0012">Acyltransferase</keyword>
<evidence type="ECO:0000256" key="12">
    <source>
        <dbReference type="ARBA" id="ARBA00023209"/>
    </source>
</evidence>
<sequence length="172" mass="19559">MNSTKFTNWAKYCHEYSLLTASVSPTAYRNGDFCIIHFRKAGYGCCGCSSTFIHVHGFGYLIIGSHICNRGTYDINWTTPYCVLCLRMIGLSWDLYDASKTESQRSVSQRKSALSRFPGVLETLAFSFTPTAFLTGPQFPMRHFQAFIDGSLRPVVHLRKSTFKHRLIYNAK</sequence>
<evidence type="ECO:0000256" key="18">
    <source>
        <dbReference type="ARBA" id="ARBA00039721"/>
    </source>
</evidence>
<evidence type="ECO:0000256" key="15">
    <source>
        <dbReference type="ARBA" id="ARBA00025707"/>
    </source>
</evidence>
<accession>A0A3P8DGN6</accession>
<dbReference type="GO" id="GO:0016020">
    <property type="term" value="C:membrane"/>
    <property type="evidence" value="ECO:0007669"/>
    <property type="project" value="UniProtKB-SubCell"/>
</dbReference>
<dbReference type="InterPro" id="IPR004299">
    <property type="entry name" value="MBOAT_fam"/>
</dbReference>
<comment type="pathway">
    <text evidence="3">Lipid metabolism; phospholipid metabolism.</text>
</comment>
<evidence type="ECO:0000256" key="13">
    <source>
        <dbReference type="ARBA" id="ARBA00023264"/>
    </source>
</evidence>
<comment type="subcellular location">
    <subcellularLocation>
        <location evidence="2">Endoplasmic reticulum</location>
    </subcellularLocation>
    <subcellularLocation>
        <location evidence="1">Membrane</location>
        <topology evidence="1">Multi-pass membrane protein</topology>
    </subcellularLocation>
</comment>
<name>A0A3P8DGN6_9TREM</name>
<comment type="similarity">
    <text evidence="4">Belongs to the membrane-bound acyltransferase family.</text>
</comment>
<dbReference type="EC" id="2.3.1.23" evidence="16"/>
<evidence type="ECO:0000256" key="7">
    <source>
        <dbReference type="ARBA" id="ARBA00022692"/>
    </source>
</evidence>
<keyword evidence="10" id="KW-0443">Lipid metabolism</keyword>
<evidence type="ECO:0000256" key="8">
    <source>
        <dbReference type="ARBA" id="ARBA00022824"/>
    </source>
</evidence>
<keyword evidence="11" id="KW-0472">Membrane</keyword>
<keyword evidence="12" id="KW-0594">Phospholipid biosynthesis</keyword>
<dbReference type="AlphaFoldDB" id="A0A3P8DGN6"/>
<evidence type="ECO:0000313" key="20">
    <source>
        <dbReference type="Proteomes" id="UP000269396"/>
    </source>
</evidence>
<gene>
    <name evidence="19" type="ORF">SMTD_LOCUS6286</name>
</gene>
<dbReference type="InterPro" id="IPR049941">
    <property type="entry name" value="LPLAT_7/PORCN-like"/>
</dbReference>
<evidence type="ECO:0000256" key="16">
    <source>
        <dbReference type="ARBA" id="ARBA00026120"/>
    </source>
</evidence>
<evidence type="ECO:0000256" key="10">
    <source>
        <dbReference type="ARBA" id="ARBA00023098"/>
    </source>
</evidence>